<evidence type="ECO:0000256" key="14">
    <source>
        <dbReference type="ARBA" id="ARBA00023214"/>
    </source>
</evidence>
<evidence type="ECO:0000256" key="16">
    <source>
        <dbReference type="ARBA" id="ARBA00023286"/>
    </source>
</evidence>
<dbReference type="Gene3D" id="2.70.170.10">
    <property type="entry name" value="Neurotransmitter-gated ion-channel ligand-binding domain"/>
    <property type="match status" value="1"/>
</dbReference>
<keyword evidence="15" id="KW-0628">Postsynaptic cell membrane</keyword>
<evidence type="ECO:0000256" key="13">
    <source>
        <dbReference type="ARBA" id="ARBA00023180"/>
    </source>
</evidence>
<evidence type="ECO:0000256" key="7">
    <source>
        <dbReference type="ARBA" id="ARBA00023018"/>
    </source>
</evidence>
<dbReference type="Ensembl" id="ENSMSIT00000034495.1">
    <property type="protein sequence ID" value="ENSMSIP00000027359.1"/>
    <property type="gene ID" value="ENSMSIG00000023075.1"/>
</dbReference>
<dbReference type="GO" id="GO:0098982">
    <property type="term" value="C:GABA-ergic synapse"/>
    <property type="evidence" value="ECO:0007669"/>
    <property type="project" value="Ensembl"/>
</dbReference>
<evidence type="ECO:0000256" key="10">
    <source>
        <dbReference type="ARBA" id="ARBA00023157"/>
    </source>
</evidence>
<dbReference type="Gene3D" id="1.20.58.390">
    <property type="entry name" value="Neurotransmitter-gated ion-channel transmembrane domain"/>
    <property type="match status" value="1"/>
</dbReference>
<sequence length="466" mass="53923">MWRVRKRGYFGIWSFPLIIAAVCAQSVNDPSNMSLVKETVDRLLKGYDIRLRPDFGGPPVAVGMNIDIASIDMVSEVNMDYTLTMYFQQAWRDKRLSYNVIPLNLTLDNRVADQLWVPDTYFLNDKKSFVHGVTVKNRMIRLHPDGTVLYGLRITTTAACMMDLRRYPLDEQNCTLEIESCSYPRLSLSFKLKRNIGYFILQTYMPSILITILSWVSFWINYDASAARVALGITTVLTMTTINTHLRETLPKIPYVKAIDMYLMGCFVFVFMALLEYALVNYIFFGRGPQRQKKAAEKAANANNEKMRLDVNKMFYKDIKQNGTQYRSLWDPTGDLSPTRRTTNYDFSLYTMDPHENILLSTLEIKNEMATSEAVMGLGDPRSTMLAYDASSIQYRKAGLPRHSFGRNALERHVAQKKSRLRRRASQLKITIPDLTDVNAIDRWSRIFFPVVFSFFNIVYWLYYVN</sequence>
<feature type="chain" id="PRO_5034922976" evidence="21">
    <location>
        <begin position="25"/>
        <end position="466"/>
    </location>
</feature>
<name>A0A8C6HVS8_MUSSI</name>
<evidence type="ECO:0000256" key="15">
    <source>
        <dbReference type="ARBA" id="ARBA00023257"/>
    </source>
</evidence>
<dbReference type="GO" id="GO:0031410">
    <property type="term" value="C:cytoplasmic vesicle"/>
    <property type="evidence" value="ECO:0007669"/>
    <property type="project" value="UniProtKB-SubCell"/>
</dbReference>
<comment type="similarity">
    <text evidence="21">Belongs to the ligand-gated ion channel (TC 1.A.9) family.</text>
</comment>
<keyword evidence="5 21" id="KW-0732">Signal</keyword>
<feature type="domain" description="Neurotransmitter-gated ion-channel ligand-binding" evidence="22">
    <location>
        <begin position="38"/>
        <end position="196"/>
    </location>
</feature>
<dbReference type="InterPro" id="IPR036734">
    <property type="entry name" value="Neur_chan_lig-bd_sf"/>
</dbReference>
<evidence type="ECO:0000256" key="11">
    <source>
        <dbReference type="ARBA" id="ARBA00023170"/>
    </source>
</evidence>
<keyword evidence="2 21" id="KW-0813">Transport</keyword>
<dbReference type="SUPFAM" id="SSF63712">
    <property type="entry name" value="Nicotinic receptor ligand binding domain-like"/>
    <property type="match status" value="1"/>
</dbReference>
<evidence type="ECO:0000256" key="20">
    <source>
        <dbReference type="ARBA" id="ARBA00034104"/>
    </source>
</evidence>
<dbReference type="PANTHER" id="PTHR18945">
    <property type="entry name" value="NEUROTRANSMITTER GATED ION CHANNEL"/>
    <property type="match status" value="1"/>
</dbReference>
<dbReference type="PRINTS" id="PR00253">
    <property type="entry name" value="GABAARECEPTR"/>
</dbReference>
<dbReference type="InterPro" id="IPR002289">
    <property type="entry name" value="GABAAb_rcpt"/>
</dbReference>
<feature type="transmembrane region" description="Helical" evidence="21">
    <location>
        <begin position="262"/>
        <end position="284"/>
    </location>
</feature>
<dbReference type="GO" id="GO:0043197">
    <property type="term" value="C:dendritic spine"/>
    <property type="evidence" value="ECO:0007669"/>
    <property type="project" value="Ensembl"/>
</dbReference>
<dbReference type="InterPro" id="IPR036719">
    <property type="entry name" value="Neuro-gated_channel_TM_sf"/>
</dbReference>
<keyword evidence="12" id="KW-0869">Chloride channel</keyword>
<keyword evidence="9 21" id="KW-0472">Membrane</keyword>
<evidence type="ECO:0000256" key="8">
    <source>
        <dbReference type="ARBA" id="ARBA00023065"/>
    </source>
</evidence>
<evidence type="ECO:0000256" key="2">
    <source>
        <dbReference type="ARBA" id="ARBA00022448"/>
    </source>
</evidence>
<dbReference type="GO" id="GO:1904315">
    <property type="term" value="F:transmitter-gated monoatomic ion channel activity involved in regulation of postsynaptic membrane potential"/>
    <property type="evidence" value="ECO:0007669"/>
    <property type="project" value="Ensembl"/>
</dbReference>
<accession>A0A8C6HVS8</accession>
<dbReference type="GO" id="GO:0007214">
    <property type="term" value="P:gamma-aminobutyric acid signaling pathway"/>
    <property type="evidence" value="ECO:0007669"/>
    <property type="project" value="Ensembl"/>
</dbReference>
<dbReference type="GO" id="GO:0099634">
    <property type="term" value="C:postsynaptic specialization membrane"/>
    <property type="evidence" value="ECO:0007669"/>
    <property type="project" value="Ensembl"/>
</dbReference>
<comment type="catalytic activity">
    <reaction evidence="19">
        <text>chloride(in) = chloride(out)</text>
        <dbReference type="Rhea" id="RHEA:29823"/>
        <dbReference type="ChEBI" id="CHEBI:17996"/>
    </reaction>
</comment>
<keyword evidence="11" id="KW-0675">Receptor</keyword>
<dbReference type="GO" id="GO:0090102">
    <property type="term" value="P:cochlea development"/>
    <property type="evidence" value="ECO:0007669"/>
    <property type="project" value="Ensembl"/>
</dbReference>
<dbReference type="InterPro" id="IPR006201">
    <property type="entry name" value="Neur_channel"/>
</dbReference>
<keyword evidence="25" id="KW-1185">Reference proteome</keyword>
<evidence type="ECO:0000256" key="3">
    <source>
        <dbReference type="ARBA" id="ARBA00022475"/>
    </source>
</evidence>
<evidence type="ECO:0000256" key="19">
    <source>
        <dbReference type="ARBA" id="ARBA00024167"/>
    </source>
</evidence>
<dbReference type="InterPro" id="IPR006202">
    <property type="entry name" value="Neur_chan_lig-bd"/>
</dbReference>
<dbReference type="GO" id="GO:0004890">
    <property type="term" value="F:GABA-A receptor activity"/>
    <property type="evidence" value="ECO:0007669"/>
    <property type="project" value="InterPro"/>
</dbReference>
<dbReference type="SUPFAM" id="SSF90112">
    <property type="entry name" value="Neurotransmitter-gated ion-channel transmembrane pore"/>
    <property type="match status" value="1"/>
</dbReference>
<keyword evidence="16" id="KW-1071">Ligand-gated ion channel</keyword>
<proteinExistence type="inferred from homology"/>
<dbReference type="FunFam" id="1.20.58.390:FF:000097">
    <property type="entry name" value="Gamma-aminobutyric acid (GABA) A receptor, beta 2"/>
    <property type="match status" value="1"/>
</dbReference>
<dbReference type="InterPro" id="IPR018000">
    <property type="entry name" value="Neurotransmitter_ion_chnl_CS"/>
</dbReference>
<reference evidence="24" key="1">
    <citation type="submission" date="2025-08" db="UniProtKB">
        <authorList>
            <consortium name="Ensembl"/>
        </authorList>
    </citation>
    <scope>IDENTIFICATION</scope>
</reference>
<dbReference type="InterPro" id="IPR006028">
    <property type="entry name" value="GABAA/Glycine_rcpt"/>
</dbReference>
<keyword evidence="18" id="KW-0968">Cytoplasmic vesicle</keyword>
<evidence type="ECO:0000256" key="17">
    <source>
        <dbReference type="ARBA" id="ARBA00023303"/>
    </source>
</evidence>
<evidence type="ECO:0000259" key="22">
    <source>
        <dbReference type="Pfam" id="PF02931"/>
    </source>
</evidence>
<feature type="transmembrane region" description="Helical" evidence="21">
    <location>
        <begin position="225"/>
        <end position="242"/>
    </location>
</feature>
<feature type="transmembrane region" description="Helical" evidence="21">
    <location>
        <begin position="447"/>
        <end position="464"/>
    </location>
</feature>
<evidence type="ECO:0000313" key="24">
    <source>
        <dbReference type="Ensembl" id="ENSMSIP00000027359.1"/>
    </source>
</evidence>
<dbReference type="GO" id="GO:0022851">
    <property type="term" value="F:GABA-gated chloride ion channel activity"/>
    <property type="evidence" value="ECO:0007669"/>
    <property type="project" value="Ensembl"/>
</dbReference>
<dbReference type="InterPro" id="IPR038050">
    <property type="entry name" value="Neuro_actylchol_rec"/>
</dbReference>
<dbReference type="InterPro" id="IPR006029">
    <property type="entry name" value="Neurotrans-gated_channel_TM"/>
</dbReference>
<evidence type="ECO:0000313" key="25">
    <source>
        <dbReference type="Proteomes" id="UP000694415"/>
    </source>
</evidence>
<dbReference type="AlphaFoldDB" id="A0A8C6HVS8"/>
<keyword evidence="14" id="KW-0868">Chloride</keyword>
<keyword evidence="8 21" id="KW-0406">Ion transport</keyword>
<comment type="subcellular location">
    <subcellularLocation>
        <location evidence="1">Cytoplasmic vesicle</location>
    </subcellularLocation>
    <subcellularLocation>
        <location evidence="20">Postsynaptic cell membrane</location>
        <topology evidence="20">Multi-pass membrane protein</topology>
    </subcellularLocation>
</comment>
<dbReference type="PRINTS" id="PR00252">
    <property type="entry name" value="NRIONCHANNEL"/>
</dbReference>
<dbReference type="FunFam" id="2.70.170.10:FF:000099">
    <property type="entry name" value="Gamma-aminobutyric acid type A receptor rho1 subunit"/>
    <property type="match status" value="1"/>
</dbReference>
<dbReference type="Proteomes" id="UP000694415">
    <property type="component" value="Unplaced"/>
</dbReference>
<keyword evidence="7" id="KW-0770">Synapse</keyword>
<feature type="domain" description="Neurotransmitter-gated ion-channel transmembrane" evidence="23">
    <location>
        <begin position="203"/>
        <end position="461"/>
    </location>
</feature>
<keyword evidence="4 21" id="KW-0812">Transmembrane</keyword>
<evidence type="ECO:0000256" key="6">
    <source>
        <dbReference type="ARBA" id="ARBA00022989"/>
    </source>
</evidence>
<keyword evidence="17 21" id="KW-0407">Ion channel</keyword>
<dbReference type="GeneTree" id="ENSGT00940000154245"/>
<evidence type="ECO:0000256" key="4">
    <source>
        <dbReference type="ARBA" id="ARBA00022692"/>
    </source>
</evidence>
<evidence type="ECO:0000256" key="12">
    <source>
        <dbReference type="ARBA" id="ARBA00023173"/>
    </source>
</evidence>
<dbReference type="GO" id="GO:1902711">
    <property type="term" value="C:GABA-A receptor complex"/>
    <property type="evidence" value="ECO:0007669"/>
    <property type="project" value="Ensembl"/>
</dbReference>
<organism evidence="24 25">
    <name type="scientific">Mus spicilegus</name>
    <name type="common">Mound-building mouse</name>
    <dbReference type="NCBI Taxonomy" id="10103"/>
    <lineage>
        <taxon>Eukaryota</taxon>
        <taxon>Metazoa</taxon>
        <taxon>Chordata</taxon>
        <taxon>Craniata</taxon>
        <taxon>Vertebrata</taxon>
        <taxon>Euteleostomi</taxon>
        <taxon>Mammalia</taxon>
        <taxon>Eutheria</taxon>
        <taxon>Euarchontoglires</taxon>
        <taxon>Glires</taxon>
        <taxon>Rodentia</taxon>
        <taxon>Myomorpha</taxon>
        <taxon>Muroidea</taxon>
        <taxon>Muridae</taxon>
        <taxon>Murinae</taxon>
        <taxon>Mus</taxon>
        <taxon>Mus</taxon>
    </lineage>
</organism>
<evidence type="ECO:0000259" key="23">
    <source>
        <dbReference type="Pfam" id="PF02932"/>
    </source>
</evidence>
<evidence type="ECO:0000256" key="9">
    <source>
        <dbReference type="ARBA" id="ARBA00023136"/>
    </source>
</evidence>
<keyword evidence="3" id="KW-1003">Cell membrane</keyword>
<evidence type="ECO:0000256" key="1">
    <source>
        <dbReference type="ARBA" id="ARBA00004541"/>
    </source>
</evidence>
<evidence type="ECO:0000256" key="5">
    <source>
        <dbReference type="ARBA" id="ARBA00022729"/>
    </source>
</evidence>
<dbReference type="GO" id="GO:1904862">
    <property type="term" value="P:inhibitory synapse assembly"/>
    <property type="evidence" value="ECO:0007669"/>
    <property type="project" value="Ensembl"/>
</dbReference>
<dbReference type="GO" id="GO:0060384">
    <property type="term" value="P:innervation"/>
    <property type="evidence" value="ECO:0007669"/>
    <property type="project" value="Ensembl"/>
</dbReference>
<dbReference type="Pfam" id="PF02932">
    <property type="entry name" value="Neur_chan_memb"/>
    <property type="match status" value="1"/>
</dbReference>
<evidence type="ECO:0000256" key="21">
    <source>
        <dbReference type="RuleBase" id="RU000687"/>
    </source>
</evidence>
<keyword evidence="13" id="KW-0325">Glycoprotein</keyword>
<evidence type="ECO:0000256" key="18">
    <source>
        <dbReference type="ARBA" id="ARBA00023329"/>
    </source>
</evidence>
<feature type="signal peptide" evidence="21">
    <location>
        <begin position="1"/>
        <end position="24"/>
    </location>
</feature>
<dbReference type="Gene3D" id="6.10.250.2810">
    <property type="match status" value="1"/>
</dbReference>
<reference evidence="24" key="2">
    <citation type="submission" date="2025-09" db="UniProtKB">
        <authorList>
            <consortium name="Ensembl"/>
        </authorList>
    </citation>
    <scope>IDENTIFICATION</scope>
</reference>
<keyword evidence="10" id="KW-1015">Disulfide bond</keyword>
<dbReference type="GO" id="GO:0060119">
    <property type="term" value="P:inner ear receptor cell development"/>
    <property type="evidence" value="ECO:0007669"/>
    <property type="project" value="Ensembl"/>
</dbReference>
<dbReference type="GO" id="GO:0034707">
    <property type="term" value="C:chloride channel complex"/>
    <property type="evidence" value="ECO:0007669"/>
    <property type="project" value="UniProtKB-KW"/>
</dbReference>
<dbReference type="PRINTS" id="PR01160">
    <property type="entry name" value="GABAARBETA"/>
</dbReference>
<dbReference type="CDD" id="cd19053">
    <property type="entry name" value="LGIC_TM_GABAAR_beta"/>
    <property type="match status" value="1"/>
</dbReference>
<feature type="transmembrane region" description="Helical" evidence="21">
    <location>
        <begin position="196"/>
        <end position="218"/>
    </location>
</feature>
<dbReference type="PROSITE" id="PS00236">
    <property type="entry name" value="NEUROTR_ION_CHANNEL"/>
    <property type="match status" value="1"/>
</dbReference>
<keyword evidence="6 21" id="KW-1133">Transmembrane helix</keyword>
<protein>
    <submittedName>
        <fullName evidence="24">Gamma-aminobutyric acid type A receptor subunit beta 2</fullName>
    </submittedName>
</protein>
<dbReference type="Pfam" id="PF02931">
    <property type="entry name" value="Neur_chan_LBD"/>
    <property type="match status" value="1"/>
</dbReference>